<dbReference type="CDD" id="cd16279">
    <property type="entry name" value="metallo-hydrolase-like_MBL-fold"/>
    <property type="match status" value="1"/>
</dbReference>
<comment type="caution">
    <text evidence="2">The sequence shown here is derived from an EMBL/GenBank/DDBJ whole genome shotgun (WGS) entry which is preliminary data.</text>
</comment>
<dbReference type="InterPro" id="IPR001279">
    <property type="entry name" value="Metallo-B-lactamas"/>
</dbReference>
<dbReference type="HOGENOM" id="CLU_044538_2_1_5"/>
<gene>
    <name evidence="2" type="ORF">ME7_00723</name>
</gene>
<dbReference type="AlphaFoldDB" id="J0YQI3"/>
<evidence type="ECO:0000313" key="2">
    <source>
        <dbReference type="EMBL" id="EJF76973.1"/>
    </source>
</evidence>
<name>J0YQI3_9HYPH</name>
<evidence type="ECO:0000259" key="1">
    <source>
        <dbReference type="SMART" id="SM00849"/>
    </source>
</evidence>
<reference evidence="2 3" key="1">
    <citation type="submission" date="2012-03" db="EMBL/GenBank/DDBJ databases">
        <title>The Genome Sequence of Bartonella birtlesii LL-WM9.</title>
        <authorList>
            <consortium name="The Broad Institute Genome Sequencing Platform"/>
            <consortium name="The Broad Institute Genome Sequencing Center for Infectious Disease"/>
            <person name="Feldgarden M."/>
            <person name="Kirby J."/>
            <person name="Kosoy M."/>
            <person name="Birtles R."/>
            <person name="Probert W.S."/>
            <person name="Chiaraviglio L."/>
            <person name="Young S.K."/>
            <person name="Zeng Q."/>
            <person name="Gargeya S."/>
            <person name="Fitzgerald M."/>
            <person name="Haas B."/>
            <person name="Abouelleil A."/>
            <person name="Alvarado L."/>
            <person name="Arachchi H.M."/>
            <person name="Berlin A."/>
            <person name="Chapman S.B."/>
            <person name="Gearin G."/>
            <person name="Goldberg J."/>
            <person name="Griggs A."/>
            <person name="Gujja S."/>
            <person name="Hansen M."/>
            <person name="Heiman D."/>
            <person name="Howarth C."/>
            <person name="Larimer J."/>
            <person name="Lui A."/>
            <person name="MacDonald P.J.P."/>
            <person name="McCowen C."/>
            <person name="Montmayeur A."/>
            <person name="Murphy C."/>
            <person name="Neiman D."/>
            <person name="Pearson M."/>
            <person name="Priest M."/>
            <person name="Roberts A."/>
            <person name="Saif S."/>
            <person name="Shea T."/>
            <person name="Sisk P."/>
            <person name="Stolte C."/>
            <person name="Sykes S."/>
            <person name="Wortman J."/>
            <person name="Nusbaum C."/>
            <person name="Birren B."/>
        </authorList>
    </citation>
    <scope>NUCLEOTIDE SEQUENCE [LARGE SCALE GENOMIC DNA]</scope>
    <source>
        <strain evidence="2 3">LL-WM9</strain>
    </source>
</reference>
<dbReference type="PATRIC" id="fig|1094552.3.peg.760"/>
<dbReference type="SUPFAM" id="SSF56281">
    <property type="entry name" value="Metallo-hydrolase/oxidoreductase"/>
    <property type="match status" value="1"/>
</dbReference>
<dbReference type="PANTHER" id="PTHR42663">
    <property type="entry name" value="HYDROLASE C777.06C-RELATED-RELATED"/>
    <property type="match status" value="1"/>
</dbReference>
<proteinExistence type="predicted"/>
<organism evidence="2 3">
    <name type="scientific">Bartonella birtlesii LL-WM9</name>
    <dbReference type="NCBI Taxonomy" id="1094552"/>
    <lineage>
        <taxon>Bacteria</taxon>
        <taxon>Pseudomonadati</taxon>
        <taxon>Pseudomonadota</taxon>
        <taxon>Alphaproteobacteria</taxon>
        <taxon>Hyphomicrobiales</taxon>
        <taxon>Bartonellaceae</taxon>
        <taxon>Bartonella</taxon>
    </lineage>
</organism>
<dbReference type="Proteomes" id="UP000008748">
    <property type="component" value="Unassembled WGS sequence"/>
</dbReference>
<dbReference type="RefSeq" id="WP_006589651.1">
    <property type="nucleotide sequence ID" value="NZ_JH725076.1"/>
</dbReference>
<feature type="domain" description="Metallo-beta-lactamase" evidence="1">
    <location>
        <begin position="38"/>
        <end position="238"/>
    </location>
</feature>
<sequence length="278" mass="31332">MSDRYRFTILGCGPSPGVPRPNGDWGACDPNNPKNERYRSSLLIERIKPSEKKTTVVIDTGPDFRSQMINAHVNHLDAALYTHSHADHIHGIDDLRSYALAQKCLIDIYADIFTLKHLKSAFGYCFQTPKGSSYSPILKAHLINEDSQFVIQGQGGAITVNTHLQCHGNIHSLGFRIGNVAYCTDVSKFPEKTLPKLMNLDVLIIEALQFEKHPSHFSVDQALQWIKYLQPKQAILTHMDRSLDYNKVVNYVPPHVKPAYQGLIFETDVQVSQSNIFC</sequence>
<keyword evidence="3" id="KW-1185">Reference proteome</keyword>
<evidence type="ECO:0000313" key="3">
    <source>
        <dbReference type="Proteomes" id="UP000008748"/>
    </source>
</evidence>
<dbReference type="InterPro" id="IPR036866">
    <property type="entry name" value="RibonucZ/Hydroxyglut_hydro"/>
</dbReference>
<accession>J0YQI3</accession>
<dbReference type="Pfam" id="PF12706">
    <property type="entry name" value="Lactamase_B_2"/>
    <property type="match status" value="1"/>
</dbReference>
<protein>
    <recommendedName>
        <fullName evidence="1">Metallo-beta-lactamase domain-containing protein</fullName>
    </recommendedName>
</protein>
<dbReference type="SMART" id="SM00849">
    <property type="entry name" value="Lactamase_B"/>
    <property type="match status" value="1"/>
</dbReference>
<dbReference type="EMBL" id="AIMC01000010">
    <property type="protein sequence ID" value="EJF76973.1"/>
    <property type="molecule type" value="Genomic_DNA"/>
</dbReference>
<dbReference type="Gene3D" id="3.60.15.10">
    <property type="entry name" value="Ribonuclease Z/Hydroxyacylglutathione hydrolase-like"/>
    <property type="match status" value="1"/>
</dbReference>
<dbReference type="PANTHER" id="PTHR42663:SF6">
    <property type="entry name" value="HYDROLASE C777.06C-RELATED"/>
    <property type="match status" value="1"/>
</dbReference>